<dbReference type="STRING" id="1774970.AUC70_14180"/>
<dbReference type="EMBL" id="LPWE01000003">
    <property type="protein sequence ID" value="ODR96919.1"/>
    <property type="molecule type" value="Genomic_DNA"/>
</dbReference>
<evidence type="ECO:0000313" key="2">
    <source>
        <dbReference type="EMBL" id="ODR96919.1"/>
    </source>
</evidence>
<organism evidence="2 3">
    <name type="scientific">Methyloceanibacter stevinii</name>
    <dbReference type="NCBI Taxonomy" id="1774970"/>
    <lineage>
        <taxon>Bacteria</taxon>
        <taxon>Pseudomonadati</taxon>
        <taxon>Pseudomonadota</taxon>
        <taxon>Alphaproteobacteria</taxon>
        <taxon>Hyphomicrobiales</taxon>
        <taxon>Hyphomicrobiaceae</taxon>
        <taxon>Methyloceanibacter</taxon>
    </lineage>
</organism>
<reference evidence="2 3" key="1">
    <citation type="journal article" date="2016" name="Environ. Microbiol.">
        <title>New Methyloceanibacter diversity from North Sea sediments includes methanotroph containing solely the soluble methane monooxygenase.</title>
        <authorList>
            <person name="Vekeman B."/>
            <person name="Kerckhof F.M."/>
            <person name="Cremers G."/>
            <person name="de Vos P."/>
            <person name="Vandamme P."/>
            <person name="Boon N."/>
            <person name="Op den Camp H.J."/>
            <person name="Heylen K."/>
        </authorList>
    </citation>
    <scope>NUCLEOTIDE SEQUENCE [LARGE SCALE GENOMIC DNA]</scope>
    <source>
        <strain evidence="2 3">R-67176</strain>
    </source>
</reference>
<feature type="signal peptide" evidence="1">
    <location>
        <begin position="1"/>
        <end position="22"/>
    </location>
</feature>
<accession>A0A1E3VTS5</accession>
<evidence type="ECO:0000313" key="3">
    <source>
        <dbReference type="Proteomes" id="UP000094172"/>
    </source>
</evidence>
<proteinExistence type="predicted"/>
<feature type="chain" id="PRO_5009138596" evidence="1">
    <location>
        <begin position="23"/>
        <end position="72"/>
    </location>
</feature>
<dbReference type="AlphaFoldDB" id="A0A1E3VTS5"/>
<keyword evidence="1" id="KW-0732">Signal</keyword>
<sequence>MPLAVALIALSFLLVPGIRAQAEEPEDFSEISREIPALAARAKMNEAEALAERYVADAALRPAKTVPNTPRR</sequence>
<comment type="caution">
    <text evidence="2">The sequence shown here is derived from an EMBL/GenBank/DDBJ whole genome shotgun (WGS) entry which is preliminary data.</text>
</comment>
<gene>
    <name evidence="2" type="ORF">AUC70_14180</name>
</gene>
<dbReference type="Proteomes" id="UP000094172">
    <property type="component" value="Unassembled WGS sequence"/>
</dbReference>
<name>A0A1E3VTS5_9HYPH</name>
<keyword evidence="3" id="KW-1185">Reference proteome</keyword>
<protein>
    <submittedName>
        <fullName evidence="2">Uncharacterized protein</fullName>
    </submittedName>
</protein>
<evidence type="ECO:0000256" key="1">
    <source>
        <dbReference type="SAM" id="SignalP"/>
    </source>
</evidence>